<feature type="transmembrane region" description="Helical" evidence="2">
    <location>
        <begin position="231"/>
        <end position="249"/>
    </location>
</feature>
<reference evidence="3" key="1">
    <citation type="journal article" date="2022" name="Toxins">
        <title>Genomic Analysis of Sphingopyxis sp. USTB-05 for Biodegrading Cyanobacterial Hepatotoxins.</title>
        <authorList>
            <person name="Liu C."/>
            <person name="Xu Q."/>
            <person name="Zhao Z."/>
            <person name="Zhang H."/>
            <person name="Liu X."/>
            <person name="Yin C."/>
            <person name="Liu Y."/>
            <person name="Yan H."/>
        </authorList>
    </citation>
    <scope>NUCLEOTIDE SEQUENCE</scope>
    <source>
        <strain evidence="3">NBD5</strain>
    </source>
</reference>
<gene>
    <name evidence="3" type="ORF">LHA26_02590</name>
</gene>
<feature type="region of interest" description="Disordered" evidence="1">
    <location>
        <begin position="122"/>
        <end position="163"/>
    </location>
</feature>
<dbReference type="Proteomes" id="UP001056937">
    <property type="component" value="Chromosome 1"/>
</dbReference>
<protein>
    <submittedName>
        <fullName evidence="3">DUF3667 domain-containing protein</fullName>
    </submittedName>
</protein>
<name>A0ABY4X908_9SPHN</name>
<dbReference type="Pfam" id="PF12412">
    <property type="entry name" value="DUF3667"/>
    <property type="match status" value="1"/>
</dbReference>
<feature type="transmembrane region" description="Helical" evidence="2">
    <location>
        <begin position="96"/>
        <end position="116"/>
    </location>
</feature>
<proteinExistence type="predicted"/>
<organism evidence="3 4">
    <name type="scientific">Sphingomonas morindae</name>
    <dbReference type="NCBI Taxonomy" id="1541170"/>
    <lineage>
        <taxon>Bacteria</taxon>
        <taxon>Pseudomonadati</taxon>
        <taxon>Pseudomonadota</taxon>
        <taxon>Alphaproteobacteria</taxon>
        <taxon>Sphingomonadales</taxon>
        <taxon>Sphingomonadaceae</taxon>
        <taxon>Sphingomonas</taxon>
    </lineage>
</organism>
<keyword evidence="2" id="KW-1133">Transmembrane helix</keyword>
<keyword evidence="2" id="KW-0812">Transmembrane</keyword>
<dbReference type="EMBL" id="CP084930">
    <property type="protein sequence ID" value="USI73390.1"/>
    <property type="molecule type" value="Genomic_DNA"/>
</dbReference>
<keyword evidence="2" id="KW-0472">Membrane</keyword>
<evidence type="ECO:0000256" key="2">
    <source>
        <dbReference type="SAM" id="Phobius"/>
    </source>
</evidence>
<feature type="transmembrane region" description="Helical" evidence="2">
    <location>
        <begin position="261"/>
        <end position="294"/>
    </location>
</feature>
<evidence type="ECO:0000313" key="4">
    <source>
        <dbReference type="Proteomes" id="UP001056937"/>
    </source>
</evidence>
<evidence type="ECO:0000256" key="1">
    <source>
        <dbReference type="SAM" id="MobiDB-lite"/>
    </source>
</evidence>
<keyword evidence="4" id="KW-1185">Reference proteome</keyword>
<feature type="compositionally biased region" description="Basic and acidic residues" evidence="1">
    <location>
        <begin position="134"/>
        <end position="156"/>
    </location>
</feature>
<accession>A0ABY4X908</accession>
<dbReference type="InterPro" id="IPR022134">
    <property type="entry name" value="DUF3667"/>
</dbReference>
<feature type="transmembrane region" description="Helical" evidence="2">
    <location>
        <begin position="314"/>
        <end position="338"/>
    </location>
</feature>
<dbReference type="RefSeq" id="WP_252167200.1">
    <property type="nucleotide sequence ID" value="NZ_CP084930.1"/>
</dbReference>
<evidence type="ECO:0000313" key="3">
    <source>
        <dbReference type="EMBL" id="USI73390.1"/>
    </source>
</evidence>
<sequence length="342" mass="37330">MQGAGETMRAAQGQAVAADGHSHESACLNCGTRLIGSHCHGCGQAAHVHRTLGAFFHDLLHGVFHFEGRVWRTLPLLAWHPGTLTRAYVAGRRASYVSPIALFLFCVFLMFTVFHATEDHAAAGPHGASPEGARAAETRLETSIGRAERARRDAAGRGEPTQEMDAALAEQRAALAVLRRYGATTAPRAGAAPDEPLSLDIKIAPLRHAIETFQANPDLAIYKIQTYAYKYSWALIPISVPFLWLLFPFSRRFHLYDHTVFVTYSLCFMTLLVVVAMIAGAIGLGGLGPLLFFVPPFHMYRQLREAYGLGRASALLRTALLLLFALCALALFFVLIMAQSSL</sequence>